<dbReference type="Proteomes" id="UP001501147">
    <property type="component" value="Unassembled WGS sequence"/>
</dbReference>
<protein>
    <submittedName>
        <fullName evidence="1">Winged helix DNA-binding domain-containing protein</fullName>
    </submittedName>
</protein>
<keyword evidence="2" id="KW-1185">Reference proteome</keyword>
<accession>A0ABP8ZPJ1</accession>
<dbReference type="PANTHER" id="PTHR38479">
    <property type="entry name" value="LMO0824 PROTEIN"/>
    <property type="match status" value="1"/>
</dbReference>
<dbReference type="RefSeq" id="WP_345608850.1">
    <property type="nucleotide sequence ID" value="NZ_BAABJV010000001.1"/>
</dbReference>
<organism evidence="1 2">
    <name type="scientific">Streptomyces sanyensis</name>
    <dbReference type="NCBI Taxonomy" id="568869"/>
    <lineage>
        <taxon>Bacteria</taxon>
        <taxon>Bacillati</taxon>
        <taxon>Actinomycetota</taxon>
        <taxon>Actinomycetes</taxon>
        <taxon>Kitasatosporales</taxon>
        <taxon>Streptomycetaceae</taxon>
        <taxon>Streptomyces</taxon>
    </lineage>
</organism>
<dbReference type="GO" id="GO:0003677">
    <property type="term" value="F:DNA binding"/>
    <property type="evidence" value="ECO:0007669"/>
    <property type="project" value="UniProtKB-KW"/>
</dbReference>
<evidence type="ECO:0000313" key="1">
    <source>
        <dbReference type="EMBL" id="GAA4762521.1"/>
    </source>
</evidence>
<comment type="caution">
    <text evidence="1">The sequence shown here is derived from an EMBL/GenBank/DDBJ whole genome shotgun (WGS) entry which is preliminary data.</text>
</comment>
<gene>
    <name evidence="1" type="ORF">GCM10023329_05000</name>
</gene>
<sequence>MSLTARQLALATLDRQLLLERRHLDVAEAVRRVCALQAQEPASPYLALWNRVRDFAPEDLDAAFADGRIVKASLMRITLHAVHAEDYEPFRAAMLATLRASRLHDRRFAATGLAPEDADALLPDLAAYLRRPRTGAEVEREVTARHGEHAHRMWWALRTYAPIHHAPTGGSWAFGHRNAYRASPAAPAADGPDTDGGVRHLLLAYLRAFGPASAQDFARFTLLTRSVIARAVRQLGDRVVQVAGSPRAPVLDVAGSGVPADDTPAPPRLLPMWDSTLLAHAVPGRLMPPEYRPFTVRRNGDVLPCLLVDGRVAGVWRAVGAGVELTAFHRLGRAAWRGLTEEAEGLCGVLAARDRSVYRRYGHWWEKGLPHAEQRIVGS</sequence>
<keyword evidence="1" id="KW-0238">DNA-binding</keyword>
<dbReference type="Pfam" id="PF06224">
    <property type="entry name" value="AlkZ-like"/>
    <property type="match status" value="1"/>
</dbReference>
<evidence type="ECO:0000313" key="2">
    <source>
        <dbReference type="Proteomes" id="UP001501147"/>
    </source>
</evidence>
<proteinExistence type="predicted"/>
<reference evidence="2" key="1">
    <citation type="journal article" date="2019" name="Int. J. Syst. Evol. Microbiol.">
        <title>The Global Catalogue of Microorganisms (GCM) 10K type strain sequencing project: providing services to taxonomists for standard genome sequencing and annotation.</title>
        <authorList>
            <consortium name="The Broad Institute Genomics Platform"/>
            <consortium name="The Broad Institute Genome Sequencing Center for Infectious Disease"/>
            <person name="Wu L."/>
            <person name="Ma J."/>
        </authorList>
    </citation>
    <scope>NUCLEOTIDE SEQUENCE [LARGE SCALE GENOMIC DNA]</scope>
    <source>
        <strain evidence="2">JCM 18324</strain>
    </source>
</reference>
<name>A0ABP8ZPJ1_9ACTN</name>
<dbReference type="EMBL" id="BAABJV010000001">
    <property type="protein sequence ID" value="GAA4762521.1"/>
    <property type="molecule type" value="Genomic_DNA"/>
</dbReference>
<dbReference type="InterPro" id="IPR009351">
    <property type="entry name" value="AlkZ-like"/>
</dbReference>
<dbReference type="PANTHER" id="PTHR38479:SF2">
    <property type="entry name" value="WINGED HELIX DNA-BINDING DOMAIN-CONTAINING PROTEIN"/>
    <property type="match status" value="1"/>
</dbReference>